<dbReference type="EMBL" id="JANAKD010002088">
    <property type="protein sequence ID" value="KAJ3474848.1"/>
    <property type="molecule type" value="Genomic_DNA"/>
</dbReference>
<sequence length="281" mass="30784">MTQSKLQDGQAELPTPESTHSYWHHDPSLELLGHRTTDKLPNEADVVVVGSGITGTFAAKELVEGGRNVLMLDAREACWGATGRNGGHCHPLIFITKPHIAQFELDNYFFIRDFITANQIPCDWKSVGAVCGLATEEEAQAAKENVRLLRRHYPSLADKAIYVEDKKELAKLRVPSARAAVVHPNAAKVWPYKLVAWVLERLLRENDTSRASSAAGIRFNLQTTTPVTHLQRYGDSWVVHTPRGQIVTKQPDARPDIGAAAAQGIQAAGAHAHLGNAGGRR</sequence>
<organism evidence="1 2">
    <name type="scientific">Lecanicillium saksenae</name>
    <dbReference type="NCBI Taxonomy" id="468837"/>
    <lineage>
        <taxon>Eukaryota</taxon>
        <taxon>Fungi</taxon>
        <taxon>Dikarya</taxon>
        <taxon>Ascomycota</taxon>
        <taxon>Pezizomycotina</taxon>
        <taxon>Sordariomycetes</taxon>
        <taxon>Hypocreomycetidae</taxon>
        <taxon>Hypocreales</taxon>
        <taxon>Cordycipitaceae</taxon>
        <taxon>Lecanicillium</taxon>
    </lineage>
</organism>
<name>A0ACC1QHU6_9HYPO</name>
<comment type="caution">
    <text evidence="1">The sequence shown here is derived from an EMBL/GenBank/DDBJ whole genome shotgun (WGS) entry which is preliminary data.</text>
</comment>
<evidence type="ECO:0000313" key="1">
    <source>
        <dbReference type="EMBL" id="KAJ3474848.1"/>
    </source>
</evidence>
<protein>
    <submittedName>
        <fullName evidence="1">Uncharacterized protein</fullName>
    </submittedName>
</protein>
<reference evidence="1" key="1">
    <citation type="submission" date="2022-07" db="EMBL/GenBank/DDBJ databases">
        <title>Genome Sequence of Lecanicillium saksenae.</title>
        <authorList>
            <person name="Buettner E."/>
        </authorList>
    </citation>
    <scope>NUCLEOTIDE SEQUENCE</scope>
    <source>
        <strain evidence="1">VT-O1</strain>
    </source>
</reference>
<dbReference type="Proteomes" id="UP001148737">
    <property type="component" value="Unassembled WGS sequence"/>
</dbReference>
<keyword evidence="2" id="KW-1185">Reference proteome</keyword>
<evidence type="ECO:0000313" key="2">
    <source>
        <dbReference type="Proteomes" id="UP001148737"/>
    </source>
</evidence>
<proteinExistence type="predicted"/>
<gene>
    <name evidence="1" type="ORF">NLG97_g9669</name>
</gene>
<accession>A0ACC1QHU6</accession>